<dbReference type="AlphaFoldDB" id="A0A834F8N6"/>
<reference evidence="2" key="1">
    <citation type="journal article" name="BMC Genomics">
        <title>Long-read sequencing and de novo genome assembly of marine medaka (Oryzias melastigma).</title>
        <authorList>
            <person name="Liang P."/>
            <person name="Saqib H.S.A."/>
            <person name="Ni X."/>
            <person name="Shen Y."/>
        </authorList>
    </citation>
    <scope>NUCLEOTIDE SEQUENCE</scope>
    <source>
        <strain evidence="2">Bigg-433</strain>
    </source>
</reference>
<sequence length="110" mass="12804">MHRAGLLYTTERVLRCEEDEQEQPQSQRGRKQKKKSCQPLFPLFLSRSNVHQTKKHKHLNHYCFTSKGMAVVTTRTFSFLFLVWVGDVTSVRLTALVCWSSSARGRDEMT</sequence>
<gene>
    <name evidence="2" type="ORF">FQA47_018333</name>
</gene>
<accession>A0A834F8N6</accession>
<dbReference type="EMBL" id="WKFB01000265">
    <property type="protein sequence ID" value="KAF6729110.1"/>
    <property type="molecule type" value="Genomic_DNA"/>
</dbReference>
<name>A0A834F8N6_ORYME</name>
<evidence type="ECO:0000256" key="1">
    <source>
        <dbReference type="SAM" id="MobiDB-lite"/>
    </source>
</evidence>
<proteinExistence type="predicted"/>
<protein>
    <submittedName>
        <fullName evidence="2">Uncharacterized protein</fullName>
    </submittedName>
</protein>
<comment type="caution">
    <text evidence="2">The sequence shown here is derived from an EMBL/GenBank/DDBJ whole genome shotgun (WGS) entry which is preliminary data.</text>
</comment>
<feature type="region of interest" description="Disordered" evidence="1">
    <location>
        <begin position="17"/>
        <end position="36"/>
    </location>
</feature>
<evidence type="ECO:0000313" key="2">
    <source>
        <dbReference type="EMBL" id="KAF6729110.1"/>
    </source>
</evidence>
<evidence type="ECO:0000313" key="3">
    <source>
        <dbReference type="Proteomes" id="UP000646548"/>
    </source>
</evidence>
<organism evidence="2 3">
    <name type="scientific">Oryzias melastigma</name>
    <name type="common">Marine medaka</name>
    <dbReference type="NCBI Taxonomy" id="30732"/>
    <lineage>
        <taxon>Eukaryota</taxon>
        <taxon>Metazoa</taxon>
        <taxon>Chordata</taxon>
        <taxon>Craniata</taxon>
        <taxon>Vertebrata</taxon>
        <taxon>Euteleostomi</taxon>
        <taxon>Actinopterygii</taxon>
        <taxon>Neopterygii</taxon>
        <taxon>Teleostei</taxon>
        <taxon>Neoteleostei</taxon>
        <taxon>Acanthomorphata</taxon>
        <taxon>Ovalentaria</taxon>
        <taxon>Atherinomorphae</taxon>
        <taxon>Beloniformes</taxon>
        <taxon>Adrianichthyidae</taxon>
        <taxon>Oryziinae</taxon>
        <taxon>Oryzias</taxon>
    </lineage>
</organism>
<dbReference type="Proteomes" id="UP000646548">
    <property type="component" value="Unassembled WGS sequence"/>
</dbReference>